<feature type="compositionally biased region" description="Low complexity" evidence="1">
    <location>
        <begin position="792"/>
        <end position="805"/>
    </location>
</feature>
<name>A0AAD2G2P3_9STRA</name>
<protein>
    <submittedName>
        <fullName evidence="2">Uncharacterized protein</fullName>
    </submittedName>
</protein>
<evidence type="ECO:0000256" key="1">
    <source>
        <dbReference type="SAM" id="MobiDB-lite"/>
    </source>
</evidence>
<feature type="compositionally biased region" description="Acidic residues" evidence="1">
    <location>
        <begin position="766"/>
        <end position="781"/>
    </location>
</feature>
<proteinExistence type="predicted"/>
<evidence type="ECO:0000313" key="2">
    <source>
        <dbReference type="EMBL" id="CAJ1960164.1"/>
    </source>
</evidence>
<dbReference type="AlphaFoldDB" id="A0AAD2G2P3"/>
<dbReference type="Proteomes" id="UP001295423">
    <property type="component" value="Unassembled WGS sequence"/>
</dbReference>
<keyword evidence="3" id="KW-1185">Reference proteome</keyword>
<accession>A0AAD2G2P3</accession>
<comment type="caution">
    <text evidence="2">The sequence shown here is derived from an EMBL/GenBank/DDBJ whole genome shotgun (WGS) entry which is preliminary data.</text>
</comment>
<reference evidence="2" key="1">
    <citation type="submission" date="2023-08" db="EMBL/GenBank/DDBJ databases">
        <authorList>
            <person name="Audoor S."/>
            <person name="Bilcke G."/>
        </authorList>
    </citation>
    <scope>NUCLEOTIDE SEQUENCE</scope>
</reference>
<evidence type="ECO:0000313" key="3">
    <source>
        <dbReference type="Proteomes" id="UP001295423"/>
    </source>
</evidence>
<dbReference type="EMBL" id="CAKOGP040002047">
    <property type="protein sequence ID" value="CAJ1960164.1"/>
    <property type="molecule type" value="Genomic_DNA"/>
</dbReference>
<sequence length="964" mass="107229">MVSYYGFNETVFRSHVKKALQSVEQILEANRQPLLAEEIHHKYENKYELANHMTNIAIVAQMNALERLGLSPKIIRNLATTKTTTLRFEAGETCTFLHEQTVDVPSPYSTETVRESSTSIGSSHFTSSSSTIHKVIKKVKEYHWAVKAHWEISIFSGTEVEKKAVLQSRDSSTVVITQSANAPMEKVENHSPLDLNLTWLLQQVNMDTRTTSFAINTSRSKTPRRNEQVDAALQFFCSRMNHWAKGVKHHFGQDLQRIMSNIHNPAVPAPSHPQVLSSQCSAEDLFRPILPLLEEMDEEGAGAEALILDGGQDAATPESVSTLSLPLTTLSDNQIGGQQKVSSLLSGNDTIQLLNAQIKSIDTTVERLQQVFPAANVTELFSITEATLFLSLDHSDSLSIQYQHAIGYLENMLEKQLTAAIGKRVTTTDLEEFVRFHNAKFLSKPPKPFCHAIGRPKRFPYGVLSIEDKSDGENCTPIETLLRQVYMASPLEIALNAATTLQLTGNAYLHGWMRHRSEQEGGRKAFQLSARARQFSSFMLVIGTMAGPNKLNPKDAIILQNKDEVFIPLLLEEIPSAKEFKNAIESLSPEQQRFAQAFRGMQLESSVFGVAVVQIKPQLEALLGLSEDSLAKEIKLTEDLMELFVEHQIPSDLLSFDEVCNSSISASDKVEVVRQNVKAVMDVIEGTKEKQLEATLMKEEAQKAAETAWFAENSAEERFESAGTSALDWLRSKEVEAEECEEEYEEDCALDMFAESSADGLCDEPFAYDDDDDDEGMDGMPEEVSNQENGEADTTPETSDTPSSARAPSKENIDFTQIPKMLDATIAQFDKDSTLRSTKIKAGDIWSRKRQPDLLSKPTTNNLYESDVKSESNKAYDLLDAISRSGSLPIAYSDLHVIVCVTHCFEKDIMATIVEDNINPIDRLEMSTLLLGSTIHGEKPMGLIADESDHSRFAPSFLKLEAAN</sequence>
<organism evidence="2 3">
    <name type="scientific">Cylindrotheca closterium</name>
    <dbReference type="NCBI Taxonomy" id="2856"/>
    <lineage>
        <taxon>Eukaryota</taxon>
        <taxon>Sar</taxon>
        <taxon>Stramenopiles</taxon>
        <taxon>Ochrophyta</taxon>
        <taxon>Bacillariophyta</taxon>
        <taxon>Bacillariophyceae</taxon>
        <taxon>Bacillariophycidae</taxon>
        <taxon>Bacillariales</taxon>
        <taxon>Bacillariaceae</taxon>
        <taxon>Cylindrotheca</taxon>
    </lineage>
</organism>
<feature type="region of interest" description="Disordered" evidence="1">
    <location>
        <begin position="760"/>
        <end position="814"/>
    </location>
</feature>
<gene>
    <name evidence="2" type="ORF">CYCCA115_LOCUS18580</name>
</gene>